<dbReference type="Proteomes" id="UP000248745">
    <property type="component" value="Unassembled WGS sequence"/>
</dbReference>
<dbReference type="InterPro" id="IPR036116">
    <property type="entry name" value="FN3_sf"/>
</dbReference>
<feature type="chain" id="PRO_5015871454" description="PKD domain-containing protein" evidence="1">
    <location>
        <begin position="24"/>
        <end position="1458"/>
    </location>
</feature>
<dbReference type="SUPFAM" id="SSF110296">
    <property type="entry name" value="Oligoxyloglucan reducing end-specific cellobiohydrolase"/>
    <property type="match status" value="2"/>
</dbReference>
<dbReference type="SUPFAM" id="SSF49299">
    <property type="entry name" value="PKD domain"/>
    <property type="match status" value="1"/>
</dbReference>
<dbReference type="InterPro" id="IPR000601">
    <property type="entry name" value="PKD_dom"/>
</dbReference>
<evidence type="ECO:0000313" key="3">
    <source>
        <dbReference type="EMBL" id="PZF71906.1"/>
    </source>
</evidence>
<feature type="domain" description="PKD" evidence="2">
    <location>
        <begin position="837"/>
        <end position="886"/>
    </location>
</feature>
<protein>
    <recommendedName>
        <fullName evidence="2">PKD domain-containing protein</fullName>
    </recommendedName>
</protein>
<dbReference type="Gene3D" id="2.60.40.10">
    <property type="entry name" value="Immunoglobulins"/>
    <property type="match status" value="2"/>
</dbReference>
<dbReference type="Gene3D" id="2.60.120.200">
    <property type="match status" value="1"/>
</dbReference>
<dbReference type="CDD" id="cd15482">
    <property type="entry name" value="Sialidase_non-viral"/>
    <property type="match status" value="1"/>
</dbReference>
<dbReference type="PANTHER" id="PTHR43739:SF5">
    <property type="entry name" value="EXO-ALPHA-SIALIDASE"/>
    <property type="match status" value="1"/>
</dbReference>
<dbReference type="InterPro" id="IPR052025">
    <property type="entry name" value="Xyloglucanase_GH74"/>
</dbReference>
<dbReference type="InterPro" id="IPR026444">
    <property type="entry name" value="Secre_tail"/>
</dbReference>
<evidence type="ECO:0000313" key="4">
    <source>
        <dbReference type="Proteomes" id="UP000248745"/>
    </source>
</evidence>
<comment type="caution">
    <text evidence="3">The sequence shown here is derived from an EMBL/GenBank/DDBJ whole genome shotgun (WGS) entry which is preliminary data.</text>
</comment>
<dbReference type="CDD" id="cd00146">
    <property type="entry name" value="PKD"/>
    <property type="match status" value="1"/>
</dbReference>
<accession>A0A2W2BE87</accession>
<organism evidence="3 4">
    <name type="scientific">Taibaiella soli</name>
    <dbReference type="NCBI Taxonomy" id="1649169"/>
    <lineage>
        <taxon>Bacteria</taxon>
        <taxon>Pseudomonadati</taxon>
        <taxon>Bacteroidota</taxon>
        <taxon>Chitinophagia</taxon>
        <taxon>Chitinophagales</taxon>
        <taxon>Chitinophagaceae</taxon>
        <taxon>Taibaiella</taxon>
    </lineage>
</organism>
<dbReference type="PANTHER" id="PTHR43739">
    <property type="entry name" value="XYLOGLUCANASE (EUROFUNG)"/>
    <property type="match status" value="1"/>
</dbReference>
<dbReference type="InterPro" id="IPR013320">
    <property type="entry name" value="ConA-like_dom_sf"/>
</dbReference>
<dbReference type="GO" id="GO:0004553">
    <property type="term" value="F:hydrolase activity, hydrolyzing O-glycosyl compounds"/>
    <property type="evidence" value="ECO:0007669"/>
    <property type="project" value="UniProtKB-ARBA"/>
</dbReference>
<dbReference type="NCBIfam" id="TIGR04183">
    <property type="entry name" value="Por_Secre_tail"/>
    <property type="match status" value="1"/>
</dbReference>
<keyword evidence="1" id="KW-0732">Signal</keyword>
<feature type="signal peptide" evidence="1">
    <location>
        <begin position="1"/>
        <end position="23"/>
    </location>
</feature>
<dbReference type="SUPFAM" id="SSF49265">
    <property type="entry name" value="Fibronectin type III"/>
    <property type="match status" value="1"/>
</dbReference>
<dbReference type="OrthoDB" id="9757809at2"/>
<dbReference type="EMBL" id="QKTW01000022">
    <property type="protein sequence ID" value="PZF71906.1"/>
    <property type="molecule type" value="Genomic_DNA"/>
</dbReference>
<dbReference type="Pfam" id="PF18962">
    <property type="entry name" value="Por_Secre_tail"/>
    <property type="match status" value="1"/>
</dbReference>
<dbReference type="PROSITE" id="PS51257">
    <property type="entry name" value="PROKAR_LIPOPROTEIN"/>
    <property type="match status" value="1"/>
</dbReference>
<dbReference type="GO" id="GO:0010411">
    <property type="term" value="P:xyloglucan metabolic process"/>
    <property type="evidence" value="ECO:0007669"/>
    <property type="project" value="TreeGrafter"/>
</dbReference>
<dbReference type="RefSeq" id="WP_111000276.1">
    <property type="nucleotide sequence ID" value="NZ_QKTW01000022.1"/>
</dbReference>
<evidence type="ECO:0000256" key="1">
    <source>
        <dbReference type="SAM" id="SignalP"/>
    </source>
</evidence>
<name>A0A2W2BE87_9BACT</name>
<sequence>MGRFSTYCAMIMFLIISCFHVNAQQHQKSGNWNRFFEIPVSVPVPNWVKQIDWEHPNVYEIDSILEVYGKGGRDKEEEEEENELNEEPYKEAYIRWRKSVDPFIQADGSVVVDPLWYQKQFPAANATASNLAYKPNGTANWTILGPQEMWNSNNGGKTCYLANVYSMAIAPSSPNIIYAGTETGAIFKSSDKGLNWKSVSDALPNAAPNAIAVSPLDSNTVFAYTNAMLKTTNGGSTWSIMSNYTGGSCNQILINPVTGRIIAAGNTSIYYSDDTGAHWTLASGGTMSSSLYDIAFNPANPNTIYAVGRSSAPSYPIIIVLSHDGGNSFNPVTSGTAGIYCTGARLAVTAADSNYVYCVTLDTLAPKVLKSRDGGNNWFVTVSSTTTGLTGGSGTSGLAMSNGQGYYDLIALASPADTNTLIVGSTSAYRSTDGGYNFSPLGGYTGSFPLHPDMQWAMVNGNDAYISTDGGVNYSSDFFATRANHSIRNNGVTGSDFWGFGQGWDQDIVVGGRYHNGDVALYENYGTGAGLELGGGESATGFVFHGTANTVGFDDIGTKVIPNALSGGITGAAISNSLWPGNDYYGKFSQKLVVDPRYSNVIYITKDSTLWKSVNKGASYTAVHNFGNKAWRFVIARNNPAVMYLCATNGIFKTTDTGATWTQLALPGGVTYQYYNTDITVNPLNENEVYFCMAQGAAANKVFKSVNGGASWTNYTGSVSGKAIAFIIFQGGTNGGVYAITNSGGAKVYYRDNSMSDWIDFSSGLPQNFVAAQGGLIFYRDSKLRLAGNRGVWESALYSTGAPVAQPMSDKQIVSCTKDTVSFMDYSMDDYSNSACTWSFPGAYYTSCTNCRTPKVLYPGPGSYDVSLTVVDSQGNSNTRTINNMIVFDADKCMPDTVAGKSLKMNGSNTTVSLGKVNINSNTFSMSCWFRPYGNQSSFSQLLSHDKYGVSPNGFGIGFTFNGYTSNLKLCYTDSMVTWGNNSGLVADSTKWNFVVLTYSPTGVKMYLNGVAANVNTRSMPAIDLSQSPFYVNFDANQGQGSRYNGEIDEIKFYNYTLSQDEVRTKMHLIQNPALAETGLLKYVQFNQYDSVAGTVYDVAGGYNCTIPGSSFITTSTAPVATGVAYKLAGINAGGQYTFNGTGIDLFLKTGATYPNGDLVGFRLFSGPDQNPDARPIVPANNYFIISNYGSNSTFTAPDSIRFNNLNITSSAQNAGSFKMFKRSSTAYGPTWGAELDSADAFYYNPAGSSIVFSTNNNVSSFSQFVFVDNPALPPLSTHGTLMFNVVAQKKNINLDWSMQQEQGLNYYQLERSTDGIQFAAITQVTAAGSGHSYKYTDKNVIPGTRYYYRLRCVDMGGSYSFSTVMSAIINSQSNFMLYPNPASGSAQLLFTPENGEKYLSVTVYDISGKSVYHVVEMLEGKTPVKMLLNLGGLSAGNYVVHLATDIAELPGTKLVIH</sequence>
<dbReference type="PROSITE" id="PS50093">
    <property type="entry name" value="PKD"/>
    <property type="match status" value="1"/>
</dbReference>
<dbReference type="Gene3D" id="2.130.10.10">
    <property type="entry name" value="YVTN repeat-like/Quinoprotein amine dehydrogenase"/>
    <property type="match status" value="3"/>
</dbReference>
<keyword evidence="4" id="KW-1185">Reference proteome</keyword>
<dbReference type="SUPFAM" id="SSF49899">
    <property type="entry name" value="Concanavalin A-like lectins/glucanases"/>
    <property type="match status" value="1"/>
</dbReference>
<gene>
    <name evidence="3" type="ORF">DN068_17790</name>
</gene>
<reference evidence="3 4" key="1">
    <citation type="submission" date="2018-06" db="EMBL/GenBank/DDBJ databases">
        <title>Mucibacter soli gen. nov., sp. nov., a new member of the family Chitinophagaceae producing mucin.</title>
        <authorList>
            <person name="Kim M.-K."/>
            <person name="Park S."/>
            <person name="Kim T.-S."/>
            <person name="Joung Y."/>
            <person name="Han J.-H."/>
            <person name="Kim S.B."/>
        </authorList>
    </citation>
    <scope>NUCLEOTIDE SEQUENCE [LARGE SCALE GENOMIC DNA]</scope>
    <source>
        <strain evidence="3 4">R1-15</strain>
    </source>
</reference>
<dbReference type="InterPro" id="IPR013783">
    <property type="entry name" value="Ig-like_fold"/>
</dbReference>
<dbReference type="Pfam" id="PF13385">
    <property type="entry name" value="Laminin_G_3"/>
    <property type="match status" value="1"/>
</dbReference>
<dbReference type="InterPro" id="IPR035986">
    <property type="entry name" value="PKD_dom_sf"/>
</dbReference>
<dbReference type="InterPro" id="IPR015943">
    <property type="entry name" value="WD40/YVTN_repeat-like_dom_sf"/>
</dbReference>
<evidence type="ECO:0000259" key="2">
    <source>
        <dbReference type="PROSITE" id="PS50093"/>
    </source>
</evidence>
<proteinExistence type="predicted"/>